<dbReference type="EMBL" id="CAJVPL010016955">
    <property type="protein sequence ID" value="CAG8697168.1"/>
    <property type="molecule type" value="Genomic_DNA"/>
</dbReference>
<evidence type="ECO:0000313" key="1">
    <source>
        <dbReference type="EMBL" id="CAG8697168.1"/>
    </source>
</evidence>
<organism evidence="1 2">
    <name type="scientific">Ambispora gerdemannii</name>
    <dbReference type="NCBI Taxonomy" id="144530"/>
    <lineage>
        <taxon>Eukaryota</taxon>
        <taxon>Fungi</taxon>
        <taxon>Fungi incertae sedis</taxon>
        <taxon>Mucoromycota</taxon>
        <taxon>Glomeromycotina</taxon>
        <taxon>Glomeromycetes</taxon>
        <taxon>Archaeosporales</taxon>
        <taxon>Ambisporaceae</taxon>
        <taxon>Ambispora</taxon>
    </lineage>
</organism>
<gene>
    <name evidence="1" type="ORF">AGERDE_LOCUS13324</name>
</gene>
<name>A0A9N9N2C6_9GLOM</name>
<proteinExistence type="predicted"/>
<protein>
    <submittedName>
        <fullName evidence="1">6842_t:CDS:1</fullName>
    </submittedName>
</protein>
<dbReference type="OrthoDB" id="2379186at2759"/>
<keyword evidence="2" id="KW-1185">Reference proteome</keyword>
<feature type="non-terminal residue" evidence="1">
    <location>
        <position position="189"/>
    </location>
</feature>
<evidence type="ECO:0000313" key="2">
    <source>
        <dbReference type="Proteomes" id="UP000789831"/>
    </source>
</evidence>
<comment type="caution">
    <text evidence="1">The sequence shown here is derived from an EMBL/GenBank/DDBJ whole genome shotgun (WGS) entry which is preliminary data.</text>
</comment>
<sequence length="189" mass="21526">IPKDITAEILTKLTQSPSQLPARSDLNGFLNEKPNMQIPLIPAHFSKINTGGLEGLSENERDIYFMQSATEECTELYLRLLSQIIYPSSYGTNEDSYHAFWDGIIKNSLEMFGKCNYGLGSMRFDRNTNKRTSTGRNRPDMVTLVKNVCPFRGEEKSADSTEDPSQELTKKFKEWTYGDSPYLFGYYAT</sequence>
<dbReference type="Proteomes" id="UP000789831">
    <property type="component" value="Unassembled WGS sequence"/>
</dbReference>
<accession>A0A9N9N2C6</accession>
<reference evidence="1" key="1">
    <citation type="submission" date="2021-06" db="EMBL/GenBank/DDBJ databases">
        <authorList>
            <person name="Kallberg Y."/>
            <person name="Tangrot J."/>
            <person name="Rosling A."/>
        </authorList>
    </citation>
    <scope>NUCLEOTIDE SEQUENCE</scope>
    <source>
        <strain evidence="1">MT106</strain>
    </source>
</reference>
<feature type="non-terminal residue" evidence="1">
    <location>
        <position position="1"/>
    </location>
</feature>
<dbReference type="AlphaFoldDB" id="A0A9N9N2C6"/>